<name>A0A0S2I4E6_9BACT</name>
<dbReference type="GO" id="GO:0043138">
    <property type="term" value="F:3'-5' DNA helicase activity"/>
    <property type="evidence" value="ECO:0007669"/>
    <property type="project" value="UniProtKB-EC"/>
</dbReference>
<dbReference type="InterPro" id="IPR014001">
    <property type="entry name" value="Helicase_ATP-bd"/>
</dbReference>
<dbReference type="GO" id="GO:0043590">
    <property type="term" value="C:bacterial nucleoid"/>
    <property type="evidence" value="ECO:0007669"/>
    <property type="project" value="TreeGrafter"/>
</dbReference>
<dbReference type="PANTHER" id="PTHR13710:SF105">
    <property type="entry name" value="ATP-DEPENDENT DNA HELICASE Q1"/>
    <property type="match status" value="1"/>
</dbReference>
<dbReference type="Pfam" id="PF00270">
    <property type="entry name" value="DEAD"/>
    <property type="match status" value="1"/>
</dbReference>
<dbReference type="SMART" id="SM00487">
    <property type="entry name" value="DEXDc"/>
    <property type="match status" value="1"/>
</dbReference>
<reference evidence="15 16" key="1">
    <citation type="submission" date="2015-11" db="EMBL/GenBank/DDBJ databases">
        <title>Description and complete genome sequence of a novel strain predominating in hypersaline microbial mats and representing a new family of the Bacteriodetes phylum.</title>
        <authorList>
            <person name="Spring S."/>
            <person name="Bunk B."/>
            <person name="Sproer C."/>
            <person name="Klenk H.-P."/>
        </authorList>
    </citation>
    <scope>NUCLEOTIDE SEQUENCE [LARGE SCALE GENOMIC DNA]</scope>
    <source>
        <strain evidence="15 16">L21-Spi-D4</strain>
    </source>
</reference>
<dbReference type="PROSITE" id="PS51194">
    <property type="entry name" value="HELICASE_CTER"/>
    <property type="match status" value="1"/>
</dbReference>
<evidence type="ECO:0000256" key="5">
    <source>
        <dbReference type="ARBA" id="ARBA00022806"/>
    </source>
</evidence>
<proteinExistence type="inferred from homology"/>
<feature type="domain" description="Helicase ATP-binding" evidence="13">
    <location>
        <begin position="45"/>
        <end position="213"/>
    </location>
</feature>
<dbReference type="Proteomes" id="UP000064893">
    <property type="component" value="Chromosome"/>
</dbReference>
<evidence type="ECO:0000256" key="8">
    <source>
        <dbReference type="ARBA" id="ARBA00023235"/>
    </source>
</evidence>
<dbReference type="Gene3D" id="1.10.10.10">
    <property type="entry name" value="Winged helix-like DNA-binding domain superfamily/Winged helix DNA-binding domain"/>
    <property type="match status" value="1"/>
</dbReference>
<keyword evidence="5 15" id="KW-0347">Helicase</keyword>
<evidence type="ECO:0000313" key="16">
    <source>
        <dbReference type="Proteomes" id="UP000064893"/>
    </source>
</evidence>
<sequence length="652" mass="75879">MSLAVQFLYLCKYRAIVRTYMDRYQKILKDHWGYDDFRPMQHEIIASVGSGQDTLGLLPTGGGKSLTFQVPSLAQDGICIVVTPLIALMKDQVYNLRERGIKALAIYSGLSKDEIDTALNNCIYGDYKFLYVSPERLGTELFRIRVQGMNVNLIAIDEAHCISQWGYDFRPAYLEIANLRELIPNTPFLALTATATPKVVDDIMDKLQFKQRNVFKKSFERKNLVYWVKHSDDKLNDLTRLCQRNKGTGVVYVRSRRRTREISEHLQRNRINADYYHAGLSAERRDEKQEEWKSNRTRIIVATNAFGMGIDKPDVRFVVHMDLPDSLEAYFQEAGRGGRDEKKAYGILLYNKQDHTRLKQSFTNSFPDIKLIKQIYESLGNFYNLAVGSGKGMSFDFILADFAKTYRYSMIQAYNALKVLQSEGYIELTDSVHNPSKIKFLVHRDELYEFQVANAAFDRLIKLILRSYTGLFTDFVAIDELMLARRAKSSVEVIFKYLQRLNNLKIVRYIPQKNNPIVFYREERLSRENLYISRENYDFRKNMAANKLKAAVYYAETQDRCRSQILLQYFGQKNAPECGQCDYCVKKQKQQPLPNKVITQNILDALEEKPLLPKDLKDKFHDHQEAFLERIRELMERGIIVRDEDGKLCLKK</sequence>
<evidence type="ECO:0000256" key="11">
    <source>
        <dbReference type="ARBA" id="ARBA00044535"/>
    </source>
</evidence>
<dbReference type="EC" id="5.6.2.4" evidence="10"/>
<evidence type="ECO:0000256" key="6">
    <source>
        <dbReference type="ARBA" id="ARBA00022840"/>
    </source>
</evidence>
<keyword evidence="2" id="KW-0479">Metal-binding</keyword>
<comment type="similarity">
    <text evidence="1">Belongs to the helicase family. RecQ subfamily.</text>
</comment>
<dbReference type="GO" id="GO:0009378">
    <property type="term" value="F:four-way junction helicase activity"/>
    <property type="evidence" value="ECO:0007669"/>
    <property type="project" value="TreeGrafter"/>
</dbReference>
<evidence type="ECO:0000256" key="1">
    <source>
        <dbReference type="ARBA" id="ARBA00005446"/>
    </source>
</evidence>
<dbReference type="GO" id="GO:0030894">
    <property type="term" value="C:replisome"/>
    <property type="evidence" value="ECO:0007669"/>
    <property type="project" value="TreeGrafter"/>
</dbReference>
<evidence type="ECO:0000313" key="15">
    <source>
        <dbReference type="EMBL" id="ALO17067.1"/>
    </source>
</evidence>
<keyword evidence="4 15" id="KW-0378">Hydrolase</keyword>
<dbReference type="InterPro" id="IPR011545">
    <property type="entry name" value="DEAD/DEAH_box_helicase_dom"/>
</dbReference>
<dbReference type="SMART" id="SM00490">
    <property type="entry name" value="HELICc"/>
    <property type="match status" value="1"/>
</dbReference>
<protein>
    <recommendedName>
        <fullName evidence="11">ATP-dependent DNA helicase RecQ</fullName>
        <ecNumber evidence="10">5.6.2.4</ecNumber>
    </recommendedName>
    <alternativeName>
        <fullName evidence="12">DNA 3'-5' helicase RecQ</fullName>
    </alternativeName>
</protein>
<evidence type="ECO:0000256" key="10">
    <source>
        <dbReference type="ARBA" id="ARBA00034808"/>
    </source>
</evidence>
<evidence type="ECO:0000259" key="14">
    <source>
        <dbReference type="PROSITE" id="PS51194"/>
    </source>
</evidence>
<evidence type="ECO:0000256" key="9">
    <source>
        <dbReference type="ARBA" id="ARBA00034617"/>
    </source>
</evidence>
<keyword evidence="8" id="KW-0413">Isomerase</keyword>
<dbReference type="Pfam" id="PF16124">
    <property type="entry name" value="RecQ_Zn_bind"/>
    <property type="match status" value="1"/>
</dbReference>
<dbReference type="Pfam" id="PF00271">
    <property type="entry name" value="Helicase_C"/>
    <property type="match status" value="1"/>
</dbReference>
<dbReference type="InterPro" id="IPR001650">
    <property type="entry name" value="Helicase_C-like"/>
</dbReference>
<dbReference type="KEGG" id="blq:L21SP5_03456"/>
<dbReference type="CDD" id="cd17920">
    <property type="entry name" value="DEXHc_RecQ"/>
    <property type="match status" value="1"/>
</dbReference>
<accession>A0A0S2I4E6</accession>
<comment type="catalytic activity">
    <reaction evidence="9">
        <text>Couples ATP hydrolysis with the unwinding of duplex DNA by translocating in the 3'-5' direction.</text>
        <dbReference type="EC" id="5.6.2.4"/>
    </reaction>
</comment>
<evidence type="ECO:0000256" key="4">
    <source>
        <dbReference type="ARBA" id="ARBA00022801"/>
    </source>
</evidence>
<evidence type="ECO:0000256" key="7">
    <source>
        <dbReference type="ARBA" id="ARBA00023125"/>
    </source>
</evidence>
<dbReference type="InterPro" id="IPR004589">
    <property type="entry name" value="DNA_helicase_ATP-dep_RecQ"/>
</dbReference>
<dbReference type="InterPro" id="IPR027417">
    <property type="entry name" value="P-loop_NTPase"/>
</dbReference>
<evidence type="ECO:0000256" key="12">
    <source>
        <dbReference type="ARBA" id="ARBA00044550"/>
    </source>
</evidence>
<organism evidence="15 16">
    <name type="scientific">Salinivirga cyanobacteriivorans</name>
    <dbReference type="NCBI Taxonomy" id="1307839"/>
    <lineage>
        <taxon>Bacteria</taxon>
        <taxon>Pseudomonadati</taxon>
        <taxon>Bacteroidota</taxon>
        <taxon>Bacteroidia</taxon>
        <taxon>Bacteroidales</taxon>
        <taxon>Salinivirgaceae</taxon>
        <taxon>Salinivirga</taxon>
    </lineage>
</organism>
<dbReference type="SUPFAM" id="SSF52540">
    <property type="entry name" value="P-loop containing nucleoside triphosphate hydrolases"/>
    <property type="match status" value="1"/>
</dbReference>
<feature type="domain" description="Helicase C-terminal" evidence="14">
    <location>
        <begin position="234"/>
        <end position="383"/>
    </location>
</feature>
<evidence type="ECO:0000256" key="3">
    <source>
        <dbReference type="ARBA" id="ARBA00022741"/>
    </source>
</evidence>
<dbReference type="STRING" id="1307839.L21SP5_03456"/>
<dbReference type="PATRIC" id="fig|1307839.3.peg.3709"/>
<evidence type="ECO:0000259" key="13">
    <source>
        <dbReference type="PROSITE" id="PS51192"/>
    </source>
</evidence>
<keyword evidence="7" id="KW-0238">DNA-binding</keyword>
<dbReference type="GO" id="GO:0006310">
    <property type="term" value="P:DNA recombination"/>
    <property type="evidence" value="ECO:0007669"/>
    <property type="project" value="InterPro"/>
</dbReference>
<dbReference type="PROSITE" id="PS51192">
    <property type="entry name" value="HELICASE_ATP_BIND_1"/>
    <property type="match status" value="1"/>
</dbReference>
<dbReference type="InterPro" id="IPR036388">
    <property type="entry name" value="WH-like_DNA-bd_sf"/>
</dbReference>
<dbReference type="GO" id="GO:0005524">
    <property type="term" value="F:ATP binding"/>
    <property type="evidence" value="ECO:0007669"/>
    <property type="project" value="UniProtKB-KW"/>
</dbReference>
<dbReference type="PANTHER" id="PTHR13710">
    <property type="entry name" value="DNA HELICASE RECQ FAMILY MEMBER"/>
    <property type="match status" value="1"/>
</dbReference>
<dbReference type="GO" id="GO:0003677">
    <property type="term" value="F:DNA binding"/>
    <property type="evidence" value="ECO:0007669"/>
    <property type="project" value="UniProtKB-KW"/>
</dbReference>
<keyword evidence="3" id="KW-0547">Nucleotide-binding</keyword>
<dbReference type="GO" id="GO:0046872">
    <property type="term" value="F:metal ion binding"/>
    <property type="evidence" value="ECO:0007669"/>
    <property type="project" value="UniProtKB-KW"/>
</dbReference>
<dbReference type="EMBL" id="CP013118">
    <property type="protein sequence ID" value="ALO17067.1"/>
    <property type="molecule type" value="Genomic_DNA"/>
</dbReference>
<dbReference type="GO" id="GO:0016787">
    <property type="term" value="F:hydrolase activity"/>
    <property type="evidence" value="ECO:0007669"/>
    <property type="project" value="UniProtKB-KW"/>
</dbReference>
<dbReference type="FunFam" id="3.40.50.300:FF:001389">
    <property type="entry name" value="ATP-dependent DNA helicase RecQ"/>
    <property type="match status" value="1"/>
</dbReference>
<gene>
    <name evidence="15" type="primary">recQ_2</name>
    <name evidence="15" type="ORF">L21SP5_03456</name>
</gene>
<evidence type="ECO:0000256" key="2">
    <source>
        <dbReference type="ARBA" id="ARBA00022723"/>
    </source>
</evidence>
<dbReference type="InterPro" id="IPR032284">
    <property type="entry name" value="RecQ_Zn-bd"/>
</dbReference>
<keyword evidence="6" id="KW-0067">ATP-binding</keyword>
<dbReference type="Gene3D" id="3.40.50.300">
    <property type="entry name" value="P-loop containing nucleotide triphosphate hydrolases"/>
    <property type="match status" value="2"/>
</dbReference>
<dbReference type="GO" id="GO:0006281">
    <property type="term" value="P:DNA repair"/>
    <property type="evidence" value="ECO:0007669"/>
    <property type="project" value="TreeGrafter"/>
</dbReference>
<dbReference type="GO" id="GO:0005737">
    <property type="term" value="C:cytoplasm"/>
    <property type="evidence" value="ECO:0007669"/>
    <property type="project" value="TreeGrafter"/>
</dbReference>
<dbReference type="NCBIfam" id="TIGR00614">
    <property type="entry name" value="recQ_fam"/>
    <property type="match status" value="1"/>
</dbReference>
<dbReference type="AlphaFoldDB" id="A0A0S2I4E6"/>
<keyword evidence="16" id="KW-1185">Reference proteome</keyword>